<keyword evidence="1" id="KW-0472">Membrane</keyword>
<name>A0A0G4HY38_9ALVE</name>
<dbReference type="AlphaFoldDB" id="A0A0G4HY38"/>
<keyword evidence="1" id="KW-0812">Transmembrane</keyword>
<sequence length="115" mass="13371">MNRAAQSAVGFASRFSVSSITRQPVGQGYYRTFASLSRPRLMRRSLPRRASLEEHFSLPEHTCQMSHPWNHYLAWFPVWMTFPLSIFPMIHSNLYFMGTMFPKPGADVQTLEDSW</sequence>
<gene>
    <name evidence="2" type="ORF">Cvel_9395</name>
</gene>
<reference evidence="2" key="1">
    <citation type="submission" date="2014-11" db="EMBL/GenBank/DDBJ databases">
        <authorList>
            <person name="Otto D Thomas"/>
            <person name="Naeem Raeece"/>
        </authorList>
    </citation>
    <scope>NUCLEOTIDE SEQUENCE</scope>
</reference>
<evidence type="ECO:0000313" key="2">
    <source>
        <dbReference type="EMBL" id="CEM49428.1"/>
    </source>
</evidence>
<dbReference type="VEuPathDB" id="CryptoDB:Cvel_9395"/>
<feature type="transmembrane region" description="Helical" evidence="1">
    <location>
        <begin position="74"/>
        <end position="96"/>
    </location>
</feature>
<evidence type="ECO:0000256" key="1">
    <source>
        <dbReference type="SAM" id="Phobius"/>
    </source>
</evidence>
<evidence type="ECO:0008006" key="3">
    <source>
        <dbReference type="Google" id="ProtNLM"/>
    </source>
</evidence>
<organism evidence="2">
    <name type="scientific">Chromera velia CCMP2878</name>
    <dbReference type="NCBI Taxonomy" id="1169474"/>
    <lineage>
        <taxon>Eukaryota</taxon>
        <taxon>Sar</taxon>
        <taxon>Alveolata</taxon>
        <taxon>Colpodellida</taxon>
        <taxon>Chromeraceae</taxon>
        <taxon>Chromera</taxon>
    </lineage>
</organism>
<proteinExistence type="predicted"/>
<accession>A0A0G4HY38</accession>
<dbReference type="EMBL" id="CDMZ01004331">
    <property type="protein sequence ID" value="CEM49428.1"/>
    <property type="molecule type" value="Genomic_DNA"/>
</dbReference>
<protein>
    <recommendedName>
        <fullName evidence="3">Transmembrane protein</fullName>
    </recommendedName>
</protein>
<keyword evidence="1" id="KW-1133">Transmembrane helix</keyword>